<dbReference type="PROSITE" id="PS51257">
    <property type="entry name" value="PROKAR_LIPOPROTEIN"/>
    <property type="match status" value="1"/>
</dbReference>
<proteinExistence type="inferred from homology"/>
<sequence length="248" mass="26456">MSTKTIVLVTGGNNGIGLAACQLFAAQPNYHCIMGSRSLDKGQKALASIQSASGSDTISLVQLDITSDSSIAAAVEEVQAKHGHLDVLINNAGICPMDFSRSTLRNCLETNAISPAVVTEAFAPLLLKASNPRIIYVSSVLGSIQIRGDKKNIAYNESYKAYRISKAALNMVVACDAYEYGDRAKVFAFCPGYVITDLAGQREAKEKAGFAKSPDGSARGLLAIAEGKRDEENGMFLHDEKAGEVYPW</sequence>
<organism evidence="3 4">
    <name type="scientific">Oculimacula yallundae</name>
    <dbReference type="NCBI Taxonomy" id="86028"/>
    <lineage>
        <taxon>Eukaryota</taxon>
        <taxon>Fungi</taxon>
        <taxon>Dikarya</taxon>
        <taxon>Ascomycota</taxon>
        <taxon>Pezizomycotina</taxon>
        <taxon>Leotiomycetes</taxon>
        <taxon>Helotiales</taxon>
        <taxon>Ploettnerulaceae</taxon>
        <taxon>Oculimacula</taxon>
    </lineage>
</organism>
<evidence type="ECO:0000313" key="3">
    <source>
        <dbReference type="EMBL" id="KAL2062042.1"/>
    </source>
</evidence>
<gene>
    <name evidence="3" type="ORF">VTL71DRAFT_6308</name>
</gene>
<keyword evidence="4" id="KW-1185">Reference proteome</keyword>
<dbReference type="Pfam" id="PF00106">
    <property type="entry name" value="adh_short"/>
    <property type="match status" value="1"/>
</dbReference>
<dbReference type="Proteomes" id="UP001595075">
    <property type="component" value="Unassembled WGS sequence"/>
</dbReference>
<protein>
    <recommendedName>
        <fullName evidence="5">Short chain dehydrogenase</fullName>
    </recommendedName>
</protein>
<dbReference type="PANTHER" id="PTHR43544">
    <property type="entry name" value="SHORT-CHAIN DEHYDROGENASE/REDUCTASE"/>
    <property type="match status" value="1"/>
</dbReference>
<evidence type="ECO:0000313" key="4">
    <source>
        <dbReference type="Proteomes" id="UP001595075"/>
    </source>
</evidence>
<dbReference type="InterPro" id="IPR036291">
    <property type="entry name" value="NAD(P)-bd_dom_sf"/>
</dbReference>
<dbReference type="Gene3D" id="3.40.50.720">
    <property type="entry name" value="NAD(P)-binding Rossmann-like Domain"/>
    <property type="match status" value="1"/>
</dbReference>
<accession>A0ABR4BXH2</accession>
<evidence type="ECO:0000256" key="2">
    <source>
        <dbReference type="RuleBase" id="RU000363"/>
    </source>
</evidence>
<evidence type="ECO:0008006" key="5">
    <source>
        <dbReference type="Google" id="ProtNLM"/>
    </source>
</evidence>
<dbReference type="PRINTS" id="PR00081">
    <property type="entry name" value="GDHRDH"/>
</dbReference>
<dbReference type="SUPFAM" id="SSF51735">
    <property type="entry name" value="NAD(P)-binding Rossmann-fold domains"/>
    <property type="match status" value="1"/>
</dbReference>
<dbReference type="EMBL" id="JAZHXI010000017">
    <property type="protein sequence ID" value="KAL2062042.1"/>
    <property type="molecule type" value="Genomic_DNA"/>
</dbReference>
<dbReference type="InterPro" id="IPR002347">
    <property type="entry name" value="SDR_fam"/>
</dbReference>
<evidence type="ECO:0000256" key="1">
    <source>
        <dbReference type="ARBA" id="ARBA00006484"/>
    </source>
</evidence>
<name>A0ABR4BXH2_9HELO</name>
<dbReference type="PANTHER" id="PTHR43544:SF32">
    <property type="entry name" value="CHAIN DEHYDROGENASE, PUTATIVE (AFU_ORTHOLOGUE AFUA_5G01530)-RELATED"/>
    <property type="match status" value="1"/>
</dbReference>
<comment type="caution">
    <text evidence="3">The sequence shown here is derived from an EMBL/GenBank/DDBJ whole genome shotgun (WGS) entry which is preliminary data.</text>
</comment>
<dbReference type="PRINTS" id="PR00080">
    <property type="entry name" value="SDRFAMILY"/>
</dbReference>
<dbReference type="InterPro" id="IPR051468">
    <property type="entry name" value="Fungal_SecMetab_SDRs"/>
</dbReference>
<comment type="similarity">
    <text evidence="1 2">Belongs to the short-chain dehydrogenases/reductases (SDR) family.</text>
</comment>
<reference evidence="3 4" key="1">
    <citation type="journal article" date="2024" name="Commun. Biol.">
        <title>Comparative genomic analysis of thermophilic fungi reveals convergent evolutionary adaptations and gene losses.</title>
        <authorList>
            <person name="Steindorff A.S."/>
            <person name="Aguilar-Pontes M.V."/>
            <person name="Robinson A.J."/>
            <person name="Andreopoulos B."/>
            <person name="LaButti K."/>
            <person name="Kuo A."/>
            <person name="Mondo S."/>
            <person name="Riley R."/>
            <person name="Otillar R."/>
            <person name="Haridas S."/>
            <person name="Lipzen A."/>
            <person name="Grimwood J."/>
            <person name="Schmutz J."/>
            <person name="Clum A."/>
            <person name="Reid I.D."/>
            <person name="Moisan M.C."/>
            <person name="Butler G."/>
            <person name="Nguyen T.T.M."/>
            <person name="Dewar K."/>
            <person name="Conant G."/>
            <person name="Drula E."/>
            <person name="Henrissat B."/>
            <person name="Hansel C."/>
            <person name="Singer S."/>
            <person name="Hutchinson M.I."/>
            <person name="de Vries R.P."/>
            <person name="Natvig D.O."/>
            <person name="Powell A.J."/>
            <person name="Tsang A."/>
            <person name="Grigoriev I.V."/>
        </authorList>
    </citation>
    <scope>NUCLEOTIDE SEQUENCE [LARGE SCALE GENOMIC DNA]</scope>
    <source>
        <strain evidence="3 4">CBS 494.80</strain>
    </source>
</reference>